<dbReference type="Proteomes" id="UP000002630">
    <property type="component" value="Linkage Group LG03"/>
</dbReference>
<keyword evidence="3" id="KW-1185">Reference proteome</keyword>
<feature type="compositionally biased region" description="Basic and acidic residues" evidence="1">
    <location>
        <begin position="55"/>
        <end position="71"/>
    </location>
</feature>
<dbReference type="GO" id="GO:0005886">
    <property type="term" value="C:plasma membrane"/>
    <property type="evidence" value="ECO:0007669"/>
    <property type="project" value="TreeGrafter"/>
</dbReference>
<dbReference type="EMBL" id="FN648596">
    <property type="protein sequence ID" value="CBN77583.1"/>
    <property type="molecule type" value="Genomic_DNA"/>
</dbReference>
<evidence type="ECO:0000313" key="2">
    <source>
        <dbReference type="EMBL" id="CBN77583.1"/>
    </source>
</evidence>
<organism evidence="2 3">
    <name type="scientific">Ectocarpus siliculosus</name>
    <name type="common">Brown alga</name>
    <name type="synonym">Conferva siliculosa</name>
    <dbReference type="NCBI Taxonomy" id="2880"/>
    <lineage>
        <taxon>Eukaryota</taxon>
        <taxon>Sar</taxon>
        <taxon>Stramenopiles</taxon>
        <taxon>Ochrophyta</taxon>
        <taxon>PX clade</taxon>
        <taxon>Phaeophyceae</taxon>
        <taxon>Ectocarpales</taxon>
        <taxon>Ectocarpaceae</taxon>
        <taxon>Ectocarpus</taxon>
    </lineage>
</organism>
<dbReference type="PANTHER" id="PTHR45943:SF2">
    <property type="entry name" value="RING-TYPE DOMAIN-CONTAINING PROTEIN"/>
    <property type="match status" value="1"/>
</dbReference>
<feature type="region of interest" description="Disordered" evidence="1">
    <location>
        <begin position="1"/>
        <end position="188"/>
    </location>
</feature>
<dbReference type="PANTHER" id="PTHR45943">
    <property type="entry name" value="E3 UBIQUITIN-PROTEIN LIGASE MYCBP2"/>
    <property type="match status" value="1"/>
</dbReference>
<gene>
    <name evidence="2" type="ORF">Esi_0004_0209</name>
</gene>
<dbReference type="AlphaFoldDB" id="D8LMH3"/>
<name>D8LMH3_ECTSI</name>
<feature type="compositionally biased region" description="Basic and acidic residues" evidence="1">
    <location>
        <begin position="178"/>
        <end position="188"/>
    </location>
</feature>
<evidence type="ECO:0000256" key="1">
    <source>
        <dbReference type="SAM" id="MobiDB-lite"/>
    </source>
</evidence>
<accession>D8LMH3</accession>
<dbReference type="EMBL" id="FN649728">
    <property type="protein sequence ID" value="CBN77583.1"/>
    <property type="molecule type" value="Genomic_DNA"/>
</dbReference>
<dbReference type="STRING" id="2880.D8LMH3"/>
<proteinExistence type="predicted"/>
<dbReference type="GO" id="GO:0005634">
    <property type="term" value="C:nucleus"/>
    <property type="evidence" value="ECO:0007669"/>
    <property type="project" value="TreeGrafter"/>
</dbReference>
<reference evidence="2 3" key="1">
    <citation type="journal article" date="2010" name="Nature">
        <title>The Ectocarpus genome and the independent evolution of multicellularity in brown algae.</title>
        <authorList>
            <person name="Cock J.M."/>
            <person name="Sterck L."/>
            <person name="Rouze P."/>
            <person name="Scornet D."/>
            <person name="Allen A.E."/>
            <person name="Amoutzias G."/>
            <person name="Anthouard V."/>
            <person name="Artiguenave F."/>
            <person name="Aury J.M."/>
            <person name="Badger J.H."/>
            <person name="Beszteri B."/>
            <person name="Billiau K."/>
            <person name="Bonnet E."/>
            <person name="Bothwell J.H."/>
            <person name="Bowler C."/>
            <person name="Boyen C."/>
            <person name="Brownlee C."/>
            <person name="Carrano C.J."/>
            <person name="Charrier B."/>
            <person name="Cho G.Y."/>
            <person name="Coelho S.M."/>
            <person name="Collen J."/>
            <person name="Corre E."/>
            <person name="Da Silva C."/>
            <person name="Delage L."/>
            <person name="Delaroque N."/>
            <person name="Dittami S.M."/>
            <person name="Doulbeau S."/>
            <person name="Elias M."/>
            <person name="Farnham G."/>
            <person name="Gachon C.M."/>
            <person name="Gschloessl B."/>
            <person name="Heesch S."/>
            <person name="Jabbari K."/>
            <person name="Jubin C."/>
            <person name="Kawai H."/>
            <person name="Kimura K."/>
            <person name="Kloareg B."/>
            <person name="Kupper F.C."/>
            <person name="Lang D."/>
            <person name="Le Bail A."/>
            <person name="Leblanc C."/>
            <person name="Lerouge P."/>
            <person name="Lohr M."/>
            <person name="Lopez P.J."/>
            <person name="Martens C."/>
            <person name="Maumus F."/>
            <person name="Michel G."/>
            <person name="Miranda-Saavedra D."/>
            <person name="Morales J."/>
            <person name="Moreau H."/>
            <person name="Motomura T."/>
            <person name="Nagasato C."/>
            <person name="Napoli C.A."/>
            <person name="Nelson D.R."/>
            <person name="Nyvall-Collen P."/>
            <person name="Peters A.F."/>
            <person name="Pommier C."/>
            <person name="Potin P."/>
            <person name="Poulain J."/>
            <person name="Quesneville H."/>
            <person name="Read B."/>
            <person name="Rensing S.A."/>
            <person name="Ritter A."/>
            <person name="Rousvoal S."/>
            <person name="Samanta M."/>
            <person name="Samson G."/>
            <person name="Schroeder D.C."/>
            <person name="Segurens B."/>
            <person name="Strittmatter M."/>
            <person name="Tonon T."/>
            <person name="Tregear J.W."/>
            <person name="Valentin K."/>
            <person name="von Dassow P."/>
            <person name="Yamagishi T."/>
            <person name="Van de Peer Y."/>
            <person name="Wincker P."/>
        </authorList>
    </citation>
    <scope>NUCLEOTIDE SEQUENCE [LARGE SCALE GENOMIC DNA]</scope>
    <source>
        <strain evidence="3">Ec32 / CCAP1310/4</strain>
    </source>
</reference>
<dbReference type="OrthoDB" id="6050183at2759"/>
<feature type="compositionally biased region" description="Acidic residues" evidence="1">
    <location>
        <begin position="116"/>
        <end position="133"/>
    </location>
</feature>
<protein>
    <submittedName>
        <fullName evidence="2">Uncharacterized protein</fullName>
    </submittedName>
</protein>
<dbReference type="eggNOG" id="KOG1428">
    <property type="taxonomic scope" value="Eukaryota"/>
</dbReference>
<dbReference type="InParanoid" id="D8LMH3"/>
<evidence type="ECO:0000313" key="3">
    <source>
        <dbReference type="Proteomes" id="UP000002630"/>
    </source>
</evidence>
<feature type="region of interest" description="Disordered" evidence="1">
    <location>
        <begin position="371"/>
        <end position="400"/>
    </location>
</feature>
<sequence>MVGRLEGSEAALAPAAGQSSEGSEMGADNCARKGAPGRDGDPKVLKLATSRHGKIKDVAESDSDEPRKLESKGGGAGADNDKVDDDEGLALDVVGILPWPERARSPRPRHKPTWLDEGDDGDDEALDMEEEEGVFVVPSPLAKRKREGAGGKGAGVELESSSKRRPGAGAGAGSSLEEVVKVEEKPKRKDGIAPNIAAVDLGDKARTKVNRGKKRSVADFVADRGGIREASPRRVHFGAGDFSVGLGLARRVGYRPESIGGEWGALERGAGFSRKEQEEKEAAGAVADAVMAAGAVGGGGVDRLAENKDDQRAGERVDLAAAGMLRLHVSPAPIARDRNARVAAAATAAMRRMAGDGASVQSSNAPAATAAAAAPKADSAKEGKGSGASAAGDDDAVKPAELTKEERAKLVKRALKKYSYYQCHSCRKPYFGGLVSCEPAPPPAGGGGGEASVGPGVGAAADAQAAERALADIKPSELLCGKCSAGSGGASCSEHGQEFMEHKCYWCCRKVASYFCGGVMHFCDACHLHGFAAKPKPCLGGAHCLFGGQHPDKAKNGEHEYVLGCGICRPKPEEGMGGVDQ</sequence>
<dbReference type="GO" id="GO:0061630">
    <property type="term" value="F:ubiquitin protein ligase activity"/>
    <property type="evidence" value="ECO:0007669"/>
    <property type="project" value="TreeGrafter"/>
</dbReference>